<keyword evidence="1" id="KW-0472">Membrane</keyword>
<dbReference type="AlphaFoldDB" id="A0A2N0XA30"/>
<proteinExistence type="predicted"/>
<protein>
    <submittedName>
        <fullName evidence="2">Uncharacterized protein</fullName>
    </submittedName>
</protein>
<reference evidence="2 3" key="1">
    <citation type="submission" date="2017-12" db="EMBL/GenBank/DDBJ databases">
        <title>Corynebacterium mastitidis 16-1433 Genome.</title>
        <authorList>
            <person name="Gulvik C.A."/>
        </authorList>
    </citation>
    <scope>NUCLEOTIDE SEQUENCE [LARGE SCALE GENOMIC DNA]</scope>
    <source>
        <strain evidence="2 3">16-1433</strain>
    </source>
</reference>
<feature type="transmembrane region" description="Helical" evidence="1">
    <location>
        <begin position="89"/>
        <end position="108"/>
    </location>
</feature>
<keyword evidence="1" id="KW-1133">Transmembrane helix</keyword>
<accession>A0A2N0XA30</accession>
<evidence type="ECO:0000313" key="3">
    <source>
        <dbReference type="Proteomes" id="UP000233249"/>
    </source>
</evidence>
<dbReference type="OrthoDB" id="4414592at2"/>
<keyword evidence="1" id="KW-0812">Transmembrane</keyword>
<dbReference type="RefSeq" id="WP_101172877.1">
    <property type="nucleotide sequence ID" value="NZ_JAKRKB010000011.1"/>
</dbReference>
<sequence length="124" mass="14069">MRVSKAMLTKISWVLILTLMLTGEASEKMNHRSHFLSLPLGIMAIIATVAWALWALYISRNTRADALITRSFPFLLPTALLLAGMNISIWYWIGILLSAFLIWTLFVGNKSFLTWAKSLEPEKE</sequence>
<evidence type="ECO:0000256" key="1">
    <source>
        <dbReference type="SAM" id="Phobius"/>
    </source>
</evidence>
<organism evidence="2 3">
    <name type="scientific">Corynebacterium mastitidis</name>
    <dbReference type="NCBI Taxonomy" id="161890"/>
    <lineage>
        <taxon>Bacteria</taxon>
        <taxon>Bacillati</taxon>
        <taxon>Actinomycetota</taxon>
        <taxon>Actinomycetes</taxon>
        <taxon>Mycobacteriales</taxon>
        <taxon>Corynebacteriaceae</taxon>
        <taxon>Corynebacterium</taxon>
    </lineage>
</organism>
<feature type="transmembrane region" description="Helical" evidence="1">
    <location>
        <begin position="35"/>
        <end position="57"/>
    </location>
</feature>
<dbReference type="EMBL" id="PJAF01000002">
    <property type="protein sequence ID" value="PKF69566.1"/>
    <property type="molecule type" value="Genomic_DNA"/>
</dbReference>
<name>A0A2N0XA30_9CORY</name>
<comment type="caution">
    <text evidence="2">The sequence shown here is derived from an EMBL/GenBank/DDBJ whole genome shotgun (WGS) entry which is preliminary data.</text>
</comment>
<gene>
    <name evidence="2" type="ORF">CXB45_01555</name>
</gene>
<dbReference type="Proteomes" id="UP000233249">
    <property type="component" value="Unassembled WGS sequence"/>
</dbReference>
<evidence type="ECO:0000313" key="2">
    <source>
        <dbReference type="EMBL" id="PKF69566.1"/>
    </source>
</evidence>